<feature type="compositionally biased region" description="Polar residues" evidence="1">
    <location>
        <begin position="41"/>
        <end position="51"/>
    </location>
</feature>
<dbReference type="Pfam" id="PF20233">
    <property type="entry name" value="DUF6590"/>
    <property type="match status" value="1"/>
</dbReference>
<evidence type="ECO:0000259" key="2">
    <source>
        <dbReference type="Pfam" id="PF20233"/>
    </source>
</evidence>
<evidence type="ECO:0000256" key="1">
    <source>
        <dbReference type="SAM" id="MobiDB-lite"/>
    </source>
</evidence>
<gene>
    <name evidence="3" type="ORF">CBER1_11429</name>
</gene>
<evidence type="ECO:0000313" key="3">
    <source>
        <dbReference type="EMBL" id="PPJ53030.1"/>
    </source>
</evidence>
<name>A0A2S6BZX6_9PEZI</name>
<dbReference type="EMBL" id="PNEN01001621">
    <property type="protein sequence ID" value="PPJ53030.1"/>
    <property type="molecule type" value="Genomic_DNA"/>
</dbReference>
<proteinExistence type="predicted"/>
<feature type="region of interest" description="Disordered" evidence="1">
    <location>
        <begin position="36"/>
        <end position="65"/>
    </location>
</feature>
<evidence type="ECO:0000313" key="4">
    <source>
        <dbReference type="Proteomes" id="UP000237631"/>
    </source>
</evidence>
<comment type="caution">
    <text evidence="3">The sequence shown here is derived from an EMBL/GenBank/DDBJ whole genome shotgun (WGS) entry which is preliminary data.</text>
</comment>
<organism evidence="3 4">
    <name type="scientific">Cercospora berteroae</name>
    <dbReference type="NCBI Taxonomy" id="357750"/>
    <lineage>
        <taxon>Eukaryota</taxon>
        <taxon>Fungi</taxon>
        <taxon>Dikarya</taxon>
        <taxon>Ascomycota</taxon>
        <taxon>Pezizomycotina</taxon>
        <taxon>Dothideomycetes</taxon>
        <taxon>Dothideomycetidae</taxon>
        <taxon>Mycosphaerellales</taxon>
        <taxon>Mycosphaerellaceae</taxon>
        <taxon>Cercospora</taxon>
    </lineage>
</organism>
<reference evidence="4" key="1">
    <citation type="journal article" date="2017" name="bioRxiv">
        <title>Conservation of a gene cluster reveals novel cercosporin biosynthetic mechanisms and extends production to the genus Colletotrichum.</title>
        <authorList>
            <person name="de Jonge R."/>
            <person name="Ebert M.K."/>
            <person name="Huitt-Roehl C.R."/>
            <person name="Pal P."/>
            <person name="Suttle J.C."/>
            <person name="Spanner R.E."/>
            <person name="Neubauer J.D."/>
            <person name="Jurick W.M.II."/>
            <person name="Stott K.A."/>
            <person name="Secor G.A."/>
            <person name="Thomma B.P.H.J."/>
            <person name="Van de Peer Y."/>
            <person name="Townsend C.A."/>
            <person name="Bolton M.D."/>
        </authorList>
    </citation>
    <scope>NUCLEOTIDE SEQUENCE [LARGE SCALE GENOMIC DNA]</scope>
    <source>
        <strain evidence="4">CBS538.71</strain>
    </source>
</reference>
<dbReference type="AlphaFoldDB" id="A0A2S6BZX6"/>
<sequence length="322" mass="36060">MADRGKKLWDAANGAYYYHDHMNREYVYENGRRVAWPPQQPRTTPVNTPLNTGGPAAASVSPTSQAQQAYLISAAGASPPPHNDDRARKFQPRHRDWFKKYRVLMWRPVEEASSADTTLLSNFRDGDDTISGVGKYVVVEEPSANRGHVVTLPISTYGRRGVAADDVVKQEHGVIHTSVSPPVIGPSELPTRGEGGIGMVPNPVRVVAHSPADSLHAKSRIHYGQPTRIPVTAWVYDFGTVHENSTGHVWGQYQYVTRIKEQAINRAREASQYQTEYRRLRTQGELDPAVLQYLTKMYQRSHPGLTWEEAWAAVRSLLERGN</sequence>
<dbReference type="Proteomes" id="UP000237631">
    <property type="component" value="Unassembled WGS sequence"/>
</dbReference>
<accession>A0A2S6BZX6</accession>
<dbReference type="InterPro" id="IPR046497">
    <property type="entry name" value="DUF6590"/>
</dbReference>
<dbReference type="STRING" id="357750.A0A2S6BZX6"/>
<feature type="domain" description="DUF6590" evidence="2">
    <location>
        <begin position="113"/>
        <end position="247"/>
    </location>
</feature>
<keyword evidence="4" id="KW-1185">Reference proteome</keyword>
<dbReference type="OrthoDB" id="3650189at2759"/>
<protein>
    <recommendedName>
        <fullName evidence="2">DUF6590 domain-containing protein</fullName>
    </recommendedName>
</protein>